<dbReference type="InterPro" id="IPR043519">
    <property type="entry name" value="NT_sf"/>
</dbReference>
<dbReference type="PANTHER" id="PTHR21043:SF0">
    <property type="entry name" value="MITOCHONDRIAL ASSEMBLY OF RIBOSOMAL LARGE SUBUNIT PROTEIN 1"/>
    <property type="match status" value="1"/>
</dbReference>
<gene>
    <name evidence="2 3" type="primary">rsfS</name>
    <name evidence="3" type="ORF">JJL56_09805</name>
</gene>
<comment type="caution">
    <text evidence="3">The sequence shown here is derived from an EMBL/GenBank/DDBJ whole genome shotgun (WGS) entry which is preliminary data.</text>
</comment>
<reference evidence="3 4" key="1">
    <citation type="submission" date="2021-01" db="EMBL/GenBank/DDBJ databases">
        <title>Azospirillum sp. YIM DDC1 draft genome.</title>
        <authorList>
            <person name="Wang Y.-X."/>
        </authorList>
    </citation>
    <scope>NUCLEOTIDE SEQUENCE [LARGE SCALE GENOMIC DNA]</scope>
    <source>
        <strain evidence="3 4">YIM DDC1</strain>
    </source>
</reference>
<dbReference type="NCBIfam" id="TIGR00090">
    <property type="entry name" value="rsfS_iojap_ybeB"/>
    <property type="match status" value="1"/>
</dbReference>
<proteinExistence type="inferred from homology"/>
<dbReference type="Proteomes" id="UP000654452">
    <property type="component" value="Unassembled WGS sequence"/>
</dbReference>
<dbReference type="Gene3D" id="3.30.460.10">
    <property type="entry name" value="Beta Polymerase, domain 2"/>
    <property type="match status" value="1"/>
</dbReference>
<keyword evidence="2" id="KW-0678">Repressor</keyword>
<dbReference type="Pfam" id="PF02410">
    <property type="entry name" value="RsfS"/>
    <property type="match status" value="1"/>
</dbReference>
<sequence length="146" mass="16131">MTLYREVGTINTFIEPAAPVVRPAPVPVPQPDELKALVEQSLDDDQAEDVVVIDLAGKTSIADYMIVASGRNTRHIAAMAVKLADRMKQAGLRGVETEGLNQCDWVLVDAGDVIIHLFRPEVRTFYNIEKMWGLETPRPSAERMSA</sequence>
<name>A0ABS1HWG1_9PROT</name>
<dbReference type="PANTHER" id="PTHR21043">
    <property type="entry name" value="IOJAP SUPERFAMILY ORTHOLOG"/>
    <property type="match status" value="1"/>
</dbReference>
<keyword evidence="4" id="KW-1185">Reference proteome</keyword>
<dbReference type="RefSeq" id="WP_145625081.1">
    <property type="nucleotide sequence ID" value="NZ_JAEPIV010000003.1"/>
</dbReference>
<comment type="subcellular location">
    <subcellularLocation>
        <location evidence="2">Cytoplasm</location>
    </subcellularLocation>
</comment>
<keyword evidence="2" id="KW-0810">Translation regulation</keyword>
<comment type="function">
    <text evidence="2">Functions as a ribosomal silencing factor. Interacts with ribosomal protein uL14 (rplN), blocking formation of intersubunit bridge B8. Prevents association of the 30S and 50S ribosomal subunits and the formation of functional ribosomes, thus repressing translation.</text>
</comment>
<accession>A0ABS1HWG1</accession>
<keyword evidence="2" id="KW-0963">Cytoplasm</keyword>
<protein>
    <recommendedName>
        <fullName evidence="2">Ribosomal silencing factor RsfS</fullName>
    </recommendedName>
</protein>
<dbReference type="EMBL" id="JAEPIV010000003">
    <property type="protein sequence ID" value="MBK4719163.1"/>
    <property type="molecule type" value="Genomic_DNA"/>
</dbReference>
<comment type="similarity">
    <text evidence="1 2">Belongs to the Iojap/RsfS family.</text>
</comment>
<dbReference type="HAMAP" id="MF_01477">
    <property type="entry name" value="Iojap_RsfS"/>
    <property type="match status" value="1"/>
</dbReference>
<comment type="subunit">
    <text evidence="2">Interacts with ribosomal protein uL14 (rplN).</text>
</comment>
<dbReference type="SUPFAM" id="SSF81301">
    <property type="entry name" value="Nucleotidyltransferase"/>
    <property type="match status" value="1"/>
</dbReference>
<dbReference type="InterPro" id="IPR004394">
    <property type="entry name" value="Iojap/RsfS/C7orf30"/>
</dbReference>
<evidence type="ECO:0000256" key="1">
    <source>
        <dbReference type="ARBA" id="ARBA00010574"/>
    </source>
</evidence>
<evidence type="ECO:0000313" key="4">
    <source>
        <dbReference type="Proteomes" id="UP000654452"/>
    </source>
</evidence>
<organism evidence="3 4">
    <name type="scientific">Azospirillum aestuarii</name>
    <dbReference type="NCBI Taxonomy" id="2802052"/>
    <lineage>
        <taxon>Bacteria</taxon>
        <taxon>Pseudomonadati</taxon>
        <taxon>Pseudomonadota</taxon>
        <taxon>Alphaproteobacteria</taxon>
        <taxon>Rhodospirillales</taxon>
        <taxon>Azospirillaceae</taxon>
        <taxon>Azospirillum</taxon>
    </lineage>
</organism>
<evidence type="ECO:0000256" key="2">
    <source>
        <dbReference type="HAMAP-Rule" id="MF_01477"/>
    </source>
</evidence>
<evidence type="ECO:0000313" key="3">
    <source>
        <dbReference type="EMBL" id="MBK4719163.1"/>
    </source>
</evidence>